<keyword evidence="3" id="KW-0378">Hydrolase</keyword>
<dbReference type="Gene3D" id="1.10.220.50">
    <property type="entry name" value="Bacteriophage T4, Gp59, helicase assembly protein, C-terminal domain"/>
    <property type="match status" value="1"/>
</dbReference>
<keyword evidence="3" id="KW-0067">ATP-binding</keyword>
<evidence type="ECO:0000313" key="3">
    <source>
        <dbReference type="EMBL" id="AIX24559.1"/>
    </source>
</evidence>
<dbReference type="Proteomes" id="UP000033010">
    <property type="component" value="Segment"/>
</dbReference>
<accession>A0A0E3FDS5</accession>
<keyword evidence="3" id="KW-0347">Helicase</keyword>
<keyword evidence="3" id="KW-0547">Nucleotide-binding</keyword>
<dbReference type="Pfam" id="PF08994">
    <property type="entry name" value="T4_Gp59_C"/>
    <property type="match status" value="1"/>
</dbReference>
<dbReference type="EMBL" id="KJ019071">
    <property type="protein sequence ID" value="AIX24559.1"/>
    <property type="molecule type" value="Genomic_DNA"/>
</dbReference>
<reference evidence="3 4" key="1">
    <citation type="submission" date="2013-12" db="EMBL/GenBank/DDBJ databases">
        <title>Ecological redundancy of diverse viral populations within a natural community.</title>
        <authorList>
            <person name="Gregory A.C."/>
            <person name="LaButti K."/>
            <person name="Copeland A."/>
            <person name="Woyke T."/>
            <person name="Sullivan M.B."/>
        </authorList>
    </citation>
    <scope>NUCLEOTIDE SEQUENCE [LARGE SCALE GENOMIC DNA]</scope>
    <source>
        <strain evidence="3">Syn7803US105</strain>
    </source>
</reference>
<dbReference type="GO" id="GO:0004386">
    <property type="term" value="F:helicase activity"/>
    <property type="evidence" value="ECO:0007669"/>
    <property type="project" value="UniProtKB-KW"/>
</dbReference>
<dbReference type="InterPro" id="IPR008944">
    <property type="entry name" value="Phage_T4_Gp59"/>
</dbReference>
<dbReference type="Pfam" id="PF08993">
    <property type="entry name" value="T4_Gp59_N"/>
    <property type="match status" value="1"/>
</dbReference>
<sequence length="199" mass="24315">MTGLEVYKMYLALKMHFTKDSYDYVKYRGKVSASEKSFEERRDRYFFKKLATKYEDHVIQDYFVANFMHDPKGYIQSFSIDNYERWKVNQESFCYKFRQDVHLLLEDYESPYQDKFDKIFKVREGQHPSLLKYYLSGEIKLETLVIFETCLGYINQFDKHLKDPIWKDIRRRVLKYQPFLKIDCVKYKGEILTVIRTKL</sequence>
<dbReference type="HAMAP" id="MF_04156">
    <property type="entry name" value="HELIC_LOADER_T4"/>
    <property type="match status" value="1"/>
</dbReference>
<feature type="domain" description="Bacteriophage T4 Gp59 helicase assembly protein N-terminal" evidence="1">
    <location>
        <begin position="2"/>
        <end position="79"/>
    </location>
</feature>
<dbReference type="GeneID" id="24171845"/>
<evidence type="ECO:0000313" key="4">
    <source>
        <dbReference type="Proteomes" id="UP000033010"/>
    </source>
</evidence>
<dbReference type="InterPro" id="IPR015086">
    <property type="entry name" value="Phage_T4_Gp59_C"/>
</dbReference>
<keyword evidence="4" id="KW-1185">Reference proteome</keyword>
<dbReference type="KEGG" id="vg:24171845"/>
<evidence type="ECO:0000259" key="1">
    <source>
        <dbReference type="Pfam" id="PF08993"/>
    </source>
</evidence>
<organism evidence="3 4">
    <name type="scientific">Synechococcus phage ACG-2014g</name>
    <dbReference type="NCBI Taxonomy" id="1493512"/>
    <lineage>
        <taxon>Viruses</taxon>
        <taxon>Duplodnaviria</taxon>
        <taxon>Heunggongvirae</taxon>
        <taxon>Uroviricota</taxon>
        <taxon>Caudoviricetes</taxon>
        <taxon>Pantevenvirales</taxon>
        <taxon>Kyanoviridae</taxon>
        <taxon>Macariavirus</taxon>
        <taxon>Macariavirus tuscon14g</taxon>
    </lineage>
</organism>
<dbReference type="SUPFAM" id="SSF48493">
    <property type="entry name" value="gene 59 helicase assembly protein"/>
    <property type="match status" value="1"/>
</dbReference>
<gene>
    <name evidence="3" type="ORF">Syn7803US105_215</name>
</gene>
<name>A0A0E3FDS5_9CAUD</name>
<dbReference type="OrthoDB" id="7067at10239"/>
<dbReference type="InterPro" id="IPR037082">
    <property type="entry name" value="Phage_T4_Gp59_C_sf"/>
</dbReference>
<evidence type="ECO:0000259" key="2">
    <source>
        <dbReference type="Pfam" id="PF08994"/>
    </source>
</evidence>
<feature type="domain" description="Bacteriophage T4 Gp59 helicase assembly protein C-terminal" evidence="2">
    <location>
        <begin position="114"/>
        <end position="191"/>
    </location>
</feature>
<protein>
    <submittedName>
        <fullName evidence="3">Loader of DNA helicase</fullName>
    </submittedName>
</protein>
<dbReference type="Gene3D" id="1.10.8.60">
    <property type="match status" value="1"/>
</dbReference>
<dbReference type="InterPro" id="IPR023197">
    <property type="entry name" value="Phage_T4_Gp59_dom_sf"/>
</dbReference>
<dbReference type="RefSeq" id="YP_009133775.1">
    <property type="nucleotide sequence ID" value="NC_026924.1"/>
</dbReference>
<dbReference type="InterPro" id="IPR015085">
    <property type="entry name" value="Phage_T4_Gp59_N"/>
</dbReference>
<proteinExistence type="inferred from homology"/>